<dbReference type="WBParaSite" id="maker-unitig_837-snap-gene-0.2-mRNA-1">
    <property type="protein sequence ID" value="maker-unitig_837-snap-gene-0.2-mRNA-1"/>
    <property type="gene ID" value="maker-unitig_837-snap-gene-0.2"/>
</dbReference>
<organism evidence="1 2">
    <name type="scientific">Macrostomum lignano</name>
    <dbReference type="NCBI Taxonomy" id="282301"/>
    <lineage>
        <taxon>Eukaryota</taxon>
        <taxon>Metazoa</taxon>
        <taxon>Spiralia</taxon>
        <taxon>Lophotrochozoa</taxon>
        <taxon>Platyhelminthes</taxon>
        <taxon>Rhabditophora</taxon>
        <taxon>Macrostomorpha</taxon>
        <taxon>Macrostomida</taxon>
        <taxon>Macrostomidae</taxon>
        <taxon>Macrostomum</taxon>
    </lineage>
</organism>
<evidence type="ECO:0000313" key="2">
    <source>
        <dbReference type="WBParaSite" id="maker-unitig_837-snap-gene-0.2-mRNA-1"/>
    </source>
</evidence>
<dbReference type="AlphaFoldDB" id="A0A1I8FUQ6"/>
<dbReference type="Proteomes" id="UP000095280">
    <property type="component" value="Unplaced"/>
</dbReference>
<keyword evidence="1" id="KW-1185">Reference proteome</keyword>
<evidence type="ECO:0000313" key="1">
    <source>
        <dbReference type="Proteomes" id="UP000095280"/>
    </source>
</evidence>
<protein>
    <submittedName>
        <fullName evidence="2">Secreted protein</fullName>
    </submittedName>
</protein>
<sequence length="94" mass="10139">MFSPHSTVLRLPSGHGCRSACWPPWWCRPSSSACPFTPIAIISSPSSIPSLLLTSLQAGVPRHQKTSSPALCCSIIFEYSNDATVRENSAPSYC</sequence>
<name>A0A1I8FUQ6_9PLAT</name>
<reference evidence="2" key="1">
    <citation type="submission" date="2016-11" db="UniProtKB">
        <authorList>
            <consortium name="WormBaseParasite"/>
        </authorList>
    </citation>
    <scope>IDENTIFICATION</scope>
</reference>
<proteinExistence type="predicted"/>
<accession>A0A1I8FUQ6</accession>